<gene>
    <name evidence="1" type="ORF">LACPI_2008</name>
</gene>
<organism evidence="1 2">
    <name type="scientific">Pseudolactococcus piscium MKFS47</name>
    <dbReference type="NCBI Taxonomy" id="297352"/>
    <lineage>
        <taxon>Bacteria</taxon>
        <taxon>Bacillati</taxon>
        <taxon>Bacillota</taxon>
        <taxon>Bacilli</taxon>
        <taxon>Lactobacillales</taxon>
        <taxon>Streptococcaceae</taxon>
        <taxon>Pseudolactococcus</taxon>
    </lineage>
</organism>
<dbReference type="GO" id="GO:0030153">
    <property type="term" value="P:bacteriocin immunity"/>
    <property type="evidence" value="ECO:0007669"/>
    <property type="project" value="InterPro"/>
</dbReference>
<dbReference type="HOGENOM" id="CLU_166200_0_0_9"/>
<dbReference type="Gene3D" id="1.20.1440.140">
    <property type="match status" value="1"/>
</dbReference>
<reference evidence="2" key="1">
    <citation type="submission" date="2015-01" db="EMBL/GenBank/DDBJ databases">
        <authorList>
            <person name="Andreevskaya M."/>
        </authorList>
    </citation>
    <scope>NUCLEOTIDE SEQUENCE [LARGE SCALE GENOMIC DNA]</scope>
    <source>
        <strain evidence="2">MKFS47</strain>
    </source>
</reference>
<accession>A0A0D6DZN7</accession>
<protein>
    <submittedName>
        <fullName evidence="1">Bacteriocin immunity protein</fullName>
    </submittedName>
</protein>
<dbReference type="Pfam" id="PF08951">
    <property type="entry name" value="EntA_Immun"/>
    <property type="match status" value="1"/>
</dbReference>
<dbReference type="STRING" id="1364.LP2241_50348"/>
<evidence type="ECO:0000313" key="1">
    <source>
        <dbReference type="EMBL" id="CEN29208.1"/>
    </source>
</evidence>
<dbReference type="KEGG" id="lpk:LACPI_2008"/>
<proteinExistence type="predicted"/>
<dbReference type="InterPro" id="IPR053739">
    <property type="entry name" value="Bact_Immunity_Domain_sf"/>
</dbReference>
<name>A0A0D6DZN7_9LACT</name>
<dbReference type="AlphaFoldDB" id="A0A0D6DZN7"/>
<dbReference type="Proteomes" id="UP000033166">
    <property type="component" value="Chromosome I"/>
</dbReference>
<evidence type="ECO:0000313" key="2">
    <source>
        <dbReference type="Proteomes" id="UP000033166"/>
    </source>
</evidence>
<dbReference type="InterPro" id="IPR015046">
    <property type="entry name" value="LciA_Immunity-like"/>
</dbReference>
<dbReference type="EMBL" id="LN774769">
    <property type="protein sequence ID" value="CEN29208.1"/>
    <property type="molecule type" value="Genomic_DNA"/>
</dbReference>
<sequence>MSNKLSWFSGGGERSQEAVVIIDALVSDLASQPTTEPLKQVLRHYRDELVQRASSVPMILSRMNLDIARTLTQNGIVLTTSQSSQLKAITALSNIRYGY</sequence>
<dbReference type="RefSeq" id="WP_047916206.1">
    <property type="nucleotide sequence ID" value="NZ_LN774769.1"/>
</dbReference>